<evidence type="ECO:0000256" key="10">
    <source>
        <dbReference type="ARBA" id="ARBA00034808"/>
    </source>
</evidence>
<dbReference type="RefSeq" id="WP_114066080.1">
    <property type="nucleotide sequence ID" value="NZ_CP030850.1"/>
</dbReference>
<dbReference type="GO" id="GO:0005524">
    <property type="term" value="F:ATP binding"/>
    <property type="evidence" value="ECO:0007669"/>
    <property type="project" value="UniProtKB-KW"/>
</dbReference>
<evidence type="ECO:0000256" key="8">
    <source>
        <dbReference type="ARBA" id="ARBA00023235"/>
    </source>
</evidence>
<evidence type="ECO:0000256" key="12">
    <source>
        <dbReference type="ARBA" id="ARBA00044550"/>
    </source>
</evidence>
<dbReference type="InterPro" id="IPR004589">
    <property type="entry name" value="DNA_helicase_ATP-dep_RecQ"/>
</dbReference>
<proteinExistence type="inferred from homology"/>
<comment type="similarity">
    <text evidence="1">Belongs to the helicase family. RecQ subfamily.</text>
</comment>
<dbReference type="GO" id="GO:0006310">
    <property type="term" value="P:DNA recombination"/>
    <property type="evidence" value="ECO:0007669"/>
    <property type="project" value="InterPro"/>
</dbReference>
<keyword evidence="4" id="KW-0378">Hydrolase</keyword>
<dbReference type="Gene3D" id="3.40.50.300">
    <property type="entry name" value="P-loop containing nucleotide triphosphate hydrolases"/>
    <property type="match status" value="2"/>
</dbReference>
<dbReference type="Pfam" id="PF00270">
    <property type="entry name" value="DEAD"/>
    <property type="match status" value="1"/>
</dbReference>
<keyword evidence="7" id="KW-0238">DNA-binding</keyword>
<dbReference type="PANTHER" id="PTHR13710">
    <property type="entry name" value="DNA HELICASE RECQ FAMILY MEMBER"/>
    <property type="match status" value="1"/>
</dbReference>
<evidence type="ECO:0000256" key="9">
    <source>
        <dbReference type="ARBA" id="ARBA00034617"/>
    </source>
</evidence>
<dbReference type="NCBIfam" id="TIGR00614">
    <property type="entry name" value="recQ_fam"/>
    <property type="match status" value="1"/>
</dbReference>
<dbReference type="KEGG" id="run:DR864_05885"/>
<keyword evidence="3" id="KW-0547">Nucleotide-binding</keyword>
<dbReference type="InterPro" id="IPR011545">
    <property type="entry name" value="DEAD/DEAH_box_helicase_dom"/>
</dbReference>
<evidence type="ECO:0000256" key="6">
    <source>
        <dbReference type="ARBA" id="ARBA00022840"/>
    </source>
</evidence>
<keyword evidence="6" id="KW-0067">ATP-binding</keyword>
<keyword evidence="2" id="KW-0479">Metal-binding</keyword>
<dbReference type="Proteomes" id="UP000251993">
    <property type="component" value="Chromosome"/>
</dbReference>
<dbReference type="SUPFAM" id="SSF52540">
    <property type="entry name" value="P-loop containing nucleoside triphosphate hydrolases"/>
    <property type="match status" value="1"/>
</dbReference>
<evidence type="ECO:0000256" key="2">
    <source>
        <dbReference type="ARBA" id="ARBA00022723"/>
    </source>
</evidence>
<dbReference type="Gene3D" id="1.10.10.10">
    <property type="entry name" value="Winged helix-like DNA-binding domain superfamily/Winged helix DNA-binding domain"/>
    <property type="match status" value="1"/>
</dbReference>
<dbReference type="GO" id="GO:0030894">
    <property type="term" value="C:replisome"/>
    <property type="evidence" value="ECO:0007669"/>
    <property type="project" value="TreeGrafter"/>
</dbReference>
<evidence type="ECO:0000313" key="16">
    <source>
        <dbReference type="Proteomes" id="UP000251993"/>
    </source>
</evidence>
<dbReference type="PROSITE" id="PS51192">
    <property type="entry name" value="HELICASE_ATP_BIND_1"/>
    <property type="match status" value="1"/>
</dbReference>
<protein>
    <recommendedName>
        <fullName evidence="11">ATP-dependent DNA helicase RecQ</fullName>
        <ecNumber evidence="10">5.6.2.4</ecNumber>
    </recommendedName>
    <alternativeName>
        <fullName evidence="12">DNA 3'-5' helicase RecQ</fullName>
    </alternativeName>
</protein>
<dbReference type="GO" id="GO:0016787">
    <property type="term" value="F:hydrolase activity"/>
    <property type="evidence" value="ECO:0007669"/>
    <property type="project" value="UniProtKB-KW"/>
</dbReference>
<dbReference type="SMART" id="SM00490">
    <property type="entry name" value="HELICc"/>
    <property type="match status" value="1"/>
</dbReference>
<keyword evidence="8" id="KW-0413">Isomerase</keyword>
<dbReference type="EMBL" id="CP030850">
    <property type="protein sequence ID" value="AXE17294.1"/>
    <property type="molecule type" value="Genomic_DNA"/>
</dbReference>
<dbReference type="GO" id="GO:0005737">
    <property type="term" value="C:cytoplasm"/>
    <property type="evidence" value="ECO:0007669"/>
    <property type="project" value="TreeGrafter"/>
</dbReference>
<evidence type="ECO:0000256" key="3">
    <source>
        <dbReference type="ARBA" id="ARBA00022741"/>
    </source>
</evidence>
<dbReference type="InterPro" id="IPR001650">
    <property type="entry name" value="Helicase_C-like"/>
</dbReference>
<feature type="domain" description="Helicase C-terminal" evidence="14">
    <location>
        <begin position="215"/>
        <end position="361"/>
    </location>
</feature>
<gene>
    <name evidence="15" type="ORF">DR864_05885</name>
</gene>
<sequence length="634" mass="72608">MIHEILKQYWGYDQFRPLQEDIIQSVLAKRDTLALLPTGGGKSLCFQIPALAMEGVCIVVTPLIALMKDQVEQLRRRHIMAAAIYSGMNWHEIDIVLDNCIHGTTKFLYVSPERLRADIFLTRAKMMKINLLAIDEAHCISQWGYDFRPSYLQIAEFHALIPDVPIIALTASATEPVKLDICEKLQMREPAVFQATFARSNLSYSAFFEENKDSRLVRILQNVPGSAIIYVRNRRRTKEVADWLNRQGIRAEFYHAGIPTKQRGEKQEAWIRNRVRVMVATNAFGMGIDKPDVRVVIHIDLPDNLEAYYQEAGRAGRDGQKAYAVALYSPKDLNELVRNVEQKYPPIELVRRVYQALANFYRVPVGGGELEYFDFDLQTFTGTFGLPASETHYAIKLLEEEGFLQLSDAYNSSSKIHIVVDNRALYDLQLKYPQYDSFIKLLLRIYGGEIFTQFVNISETVIGQKHYIMEPDVVKMLQSLHDLGVLVYEKQRDKPQLSFLTPRYDADMMPINALAIQEKHRADLERIEAVANYVQHSTRCRTQLLQQYFGEHTDERCGICDNCLAKKKKTPANPENGKLKAEILRLLNLSPLTPQQLVASFGIKNEQAAIDTIRELLEDEVVLYEGEGTLRLRQ</sequence>
<dbReference type="OrthoDB" id="9763310at2"/>
<dbReference type="GO" id="GO:0006281">
    <property type="term" value="P:DNA repair"/>
    <property type="evidence" value="ECO:0007669"/>
    <property type="project" value="TreeGrafter"/>
</dbReference>
<dbReference type="EC" id="5.6.2.4" evidence="10"/>
<comment type="catalytic activity">
    <reaction evidence="9">
        <text>Couples ATP hydrolysis with the unwinding of duplex DNA by translocating in the 3'-5' direction.</text>
        <dbReference type="EC" id="5.6.2.4"/>
    </reaction>
</comment>
<dbReference type="FunFam" id="3.40.50.300:FF:001389">
    <property type="entry name" value="ATP-dependent DNA helicase RecQ"/>
    <property type="match status" value="1"/>
</dbReference>
<evidence type="ECO:0000259" key="14">
    <source>
        <dbReference type="PROSITE" id="PS51194"/>
    </source>
</evidence>
<dbReference type="InterPro" id="IPR014001">
    <property type="entry name" value="Helicase_ATP-bd"/>
</dbReference>
<evidence type="ECO:0000256" key="11">
    <source>
        <dbReference type="ARBA" id="ARBA00044535"/>
    </source>
</evidence>
<dbReference type="InterPro" id="IPR027417">
    <property type="entry name" value="P-loop_NTPase"/>
</dbReference>
<keyword evidence="5 15" id="KW-0347">Helicase</keyword>
<dbReference type="PROSITE" id="PS51194">
    <property type="entry name" value="HELICASE_CTER"/>
    <property type="match status" value="1"/>
</dbReference>
<evidence type="ECO:0000256" key="7">
    <source>
        <dbReference type="ARBA" id="ARBA00023125"/>
    </source>
</evidence>
<evidence type="ECO:0000256" key="1">
    <source>
        <dbReference type="ARBA" id="ARBA00005446"/>
    </source>
</evidence>
<dbReference type="Pfam" id="PF00271">
    <property type="entry name" value="Helicase_C"/>
    <property type="match status" value="1"/>
</dbReference>
<feature type="domain" description="Helicase ATP-binding" evidence="13">
    <location>
        <begin position="23"/>
        <end position="191"/>
    </location>
</feature>
<dbReference type="GO" id="GO:0003677">
    <property type="term" value="F:DNA binding"/>
    <property type="evidence" value="ECO:0007669"/>
    <property type="project" value="UniProtKB-KW"/>
</dbReference>
<dbReference type="GO" id="GO:0043590">
    <property type="term" value="C:bacterial nucleoid"/>
    <property type="evidence" value="ECO:0007669"/>
    <property type="project" value="TreeGrafter"/>
</dbReference>
<dbReference type="InterPro" id="IPR032284">
    <property type="entry name" value="RecQ_Zn-bd"/>
</dbReference>
<evidence type="ECO:0000256" key="5">
    <source>
        <dbReference type="ARBA" id="ARBA00022806"/>
    </source>
</evidence>
<dbReference type="PANTHER" id="PTHR13710:SF105">
    <property type="entry name" value="ATP-DEPENDENT DNA HELICASE Q1"/>
    <property type="match status" value="1"/>
</dbReference>
<dbReference type="InterPro" id="IPR036388">
    <property type="entry name" value="WH-like_DNA-bd_sf"/>
</dbReference>
<dbReference type="GO" id="GO:0046872">
    <property type="term" value="F:metal ion binding"/>
    <property type="evidence" value="ECO:0007669"/>
    <property type="project" value="UniProtKB-KW"/>
</dbReference>
<dbReference type="GO" id="GO:0009378">
    <property type="term" value="F:four-way junction helicase activity"/>
    <property type="evidence" value="ECO:0007669"/>
    <property type="project" value="TreeGrafter"/>
</dbReference>
<reference evidence="15 16" key="1">
    <citation type="submission" date="2018-07" db="EMBL/GenBank/DDBJ databases">
        <title>Genome sequencing of Runella.</title>
        <authorList>
            <person name="Baek M.-G."/>
            <person name="Yi H."/>
        </authorList>
    </citation>
    <scope>NUCLEOTIDE SEQUENCE [LARGE SCALE GENOMIC DNA]</scope>
    <source>
        <strain evidence="15 16">HYN0085</strain>
    </source>
</reference>
<dbReference type="Pfam" id="PF16124">
    <property type="entry name" value="RecQ_Zn_bind"/>
    <property type="match status" value="1"/>
</dbReference>
<dbReference type="AlphaFoldDB" id="A0A344TF73"/>
<dbReference type="GO" id="GO:0043138">
    <property type="term" value="F:3'-5' DNA helicase activity"/>
    <property type="evidence" value="ECO:0007669"/>
    <property type="project" value="UniProtKB-EC"/>
</dbReference>
<dbReference type="CDD" id="cd17920">
    <property type="entry name" value="DEXHc_RecQ"/>
    <property type="match status" value="1"/>
</dbReference>
<evidence type="ECO:0000259" key="13">
    <source>
        <dbReference type="PROSITE" id="PS51192"/>
    </source>
</evidence>
<keyword evidence="16" id="KW-1185">Reference proteome</keyword>
<name>A0A344TF73_9BACT</name>
<dbReference type="SMART" id="SM00487">
    <property type="entry name" value="DEXDc"/>
    <property type="match status" value="1"/>
</dbReference>
<evidence type="ECO:0000313" key="15">
    <source>
        <dbReference type="EMBL" id="AXE17294.1"/>
    </source>
</evidence>
<organism evidence="15 16">
    <name type="scientific">Runella rosea</name>
    <dbReference type="NCBI Taxonomy" id="2259595"/>
    <lineage>
        <taxon>Bacteria</taxon>
        <taxon>Pseudomonadati</taxon>
        <taxon>Bacteroidota</taxon>
        <taxon>Cytophagia</taxon>
        <taxon>Cytophagales</taxon>
        <taxon>Spirosomataceae</taxon>
        <taxon>Runella</taxon>
    </lineage>
</organism>
<evidence type="ECO:0000256" key="4">
    <source>
        <dbReference type="ARBA" id="ARBA00022801"/>
    </source>
</evidence>
<accession>A0A344TF73</accession>